<organism evidence="1 2">
    <name type="scientific">Streptomyces marispadix</name>
    <dbReference type="NCBI Taxonomy" id="2922868"/>
    <lineage>
        <taxon>Bacteria</taxon>
        <taxon>Bacillati</taxon>
        <taxon>Actinomycetota</taxon>
        <taxon>Actinomycetes</taxon>
        <taxon>Kitasatosporales</taxon>
        <taxon>Streptomycetaceae</taxon>
        <taxon>Streptomyces</taxon>
    </lineage>
</organism>
<gene>
    <name evidence="1" type="ORF">MMA15_00610</name>
</gene>
<name>A0ABS9SRR4_9ACTN</name>
<keyword evidence="2" id="KW-1185">Reference proteome</keyword>
<evidence type="ECO:0000313" key="2">
    <source>
        <dbReference type="Proteomes" id="UP001166784"/>
    </source>
</evidence>
<proteinExistence type="predicted"/>
<dbReference type="Proteomes" id="UP001166784">
    <property type="component" value="Unassembled WGS sequence"/>
</dbReference>
<sequence>MAPFREKASSVYETALRCATPSTFEAPSTFEEAAALSTPAAAGRAEWRVCRNMTLILTPRQPYVD</sequence>
<reference evidence="1" key="2">
    <citation type="journal article" date="2023" name="Int. J. Syst. Evol. Microbiol.">
        <title>Streptomyces marispadix sp. nov., isolated from marine beach sediment of the Northern Coast of Portugal.</title>
        <authorList>
            <person name="dos Santos J.D.N."/>
            <person name="Vitorino I.R."/>
            <person name="Kallscheuer N."/>
            <person name="Srivastava A."/>
            <person name="Krautwurst S."/>
            <person name="Marz M."/>
            <person name="Jogler C."/>
            <person name="Lobo Da Cunha A."/>
            <person name="Catita J."/>
            <person name="Goncalves H."/>
            <person name="Gonzalez I."/>
            <person name="Reyes F."/>
            <person name="Lage O.M."/>
        </authorList>
    </citation>
    <scope>NUCLEOTIDE SEQUENCE</scope>
    <source>
        <strain evidence="1">M600PL45_2</strain>
    </source>
</reference>
<dbReference type="RefSeq" id="WP_241056977.1">
    <property type="nucleotide sequence ID" value="NZ_JAKWJU010000002.1"/>
</dbReference>
<dbReference type="EMBL" id="JAKWJU010000002">
    <property type="protein sequence ID" value="MCH6158970.1"/>
    <property type="molecule type" value="Genomic_DNA"/>
</dbReference>
<evidence type="ECO:0000313" key="1">
    <source>
        <dbReference type="EMBL" id="MCH6158970.1"/>
    </source>
</evidence>
<protein>
    <submittedName>
        <fullName evidence="1">Uncharacterized protein</fullName>
    </submittedName>
</protein>
<comment type="caution">
    <text evidence="1">The sequence shown here is derived from an EMBL/GenBank/DDBJ whole genome shotgun (WGS) entry which is preliminary data.</text>
</comment>
<reference evidence="1" key="1">
    <citation type="submission" date="2022-03" db="EMBL/GenBank/DDBJ databases">
        <authorList>
            <person name="Santos J.D.N."/>
            <person name="Kallscheuer N."/>
            <person name="Jogler C."/>
            <person name="Lage O.M."/>
        </authorList>
    </citation>
    <scope>NUCLEOTIDE SEQUENCE</scope>
    <source>
        <strain evidence="1">M600PL45_2</strain>
    </source>
</reference>
<accession>A0ABS9SRR4</accession>